<gene>
    <name evidence="2" type="ORF">HMPREF9469_02226</name>
</gene>
<evidence type="ECO:0000256" key="1">
    <source>
        <dbReference type="SAM" id="Phobius"/>
    </source>
</evidence>
<keyword evidence="1" id="KW-0472">Membrane</keyword>
<proteinExistence type="predicted"/>
<dbReference type="RefSeq" id="WP_007861977.1">
    <property type="nucleotide sequence ID" value="NZ_JH376421.1"/>
</dbReference>
<dbReference type="PATRIC" id="fig|742733.3.peg.2309"/>
<protein>
    <submittedName>
        <fullName evidence="2">Uncharacterized protein</fullName>
    </submittedName>
</protein>
<dbReference type="AlphaFoldDB" id="G5HI36"/>
<reference evidence="2 3" key="1">
    <citation type="submission" date="2011-08" db="EMBL/GenBank/DDBJ databases">
        <title>The Genome Sequence of Clostridium citroniae WAL-17108.</title>
        <authorList>
            <consortium name="The Broad Institute Genome Sequencing Platform"/>
            <person name="Earl A."/>
            <person name="Ward D."/>
            <person name="Feldgarden M."/>
            <person name="Gevers D."/>
            <person name="Finegold S.M."/>
            <person name="Summanen P.H."/>
            <person name="Molitoris D.R."/>
            <person name="Vaisanen M.L."/>
            <person name="Daigneault M."/>
            <person name="Allen-Vercoe E."/>
            <person name="Young S.K."/>
            <person name="Zeng Q."/>
            <person name="Gargeya S."/>
            <person name="Fitzgerald M."/>
            <person name="Haas B."/>
            <person name="Abouelleil A."/>
            <person name="Alvarado L."/>
            <person name="Arachchi H.M."/>
            <person name="Berlin A."/>
            <person name="Brown A."/>
            <person name="Chapman S.B."/>
            <person name="Chen Z."/>
            <person name="Dunbar C."/>
            <person name="Freedman E."/>
            <person name="Gearin G."/>
            <person name="Gellesch M."/>
            <person name="Goldberg J."/>
            <person name="Griggs A."/>
            <person name="Gujja S."/>
            <person name="Heiman D."/>
            <person name="Howarth C."/>
            <person name="Larson L."/>
            <person name="Lui A."/>
            <person name="MacDonald P.J.P."/>
            <person name="Montmayeur A."/>
            <person name="Murphy C."/>
            <person name="Neiman D."/>
            <person name="Pearson M."/>
            <person name="Priest M."/>
            <person name="Roberts A."/>
            <person name="Saif S."/>
            <person name="Shea T."/>
            <person name="Shenoy N."/>
            <person name="Sisk P."/>
            <person name="Stolte C."/>
            <person name="Sykes S."/>
            <person name="Wortman J."/>
            <person name="Nusbaum C."/>
            <person name="Birren B."/>
        </authorList>
    </citation>
    <scope>NUCLEOTIDE SEQUENCE [LARGE SCALE GENOMIC DNA]</scope>
    <source>
        <strain evidence="2 3">WAL-17108</strain>
    </source>
</reference>
<evidence type="ECO:0000313" key="2">
    <source>
        <dbReference type="EMBL" id="EHE99027.1"/>
    </source>
</evidence>
<dbReference type="Proteomes" id="UP000003763">
    <property type="component" value="Unassembled WGS sequence"/>
</dbReference>
<accession>G5HI36</accession>
<dbReference type="EMBL" id="ADLJ01000015">
    <property type="protein sequence ID" value="EHE99027.1"/>
    <property type="molecule type" value="Genomic_DNA"/>
</dbReference>
<keyword evidence="1" id="KW-1133">Transmembrane helix</keyword>
<dbReference type="HOGENOM" id="CLU_069321_0_0_9"/>
<name>G5HI36_9FIRM</name>
<comment type="caution">
    <text evidence="2">The sequence shown here is derived from an EMBL/GenBank/DDBJ whole genome shotgun (WGS) entry which is preliminary data.</text>
</comment>
<feature type="transmembrane region" description="Helical" evidence="1">
    <location>
        <begin position="302"/>
        <end position="333"/>
    </location>
</feature>
<dbReference type="eggNOG" id="ENOG5034AFY">
    <property type="taxonomic scope" value="Bacteria"/>
</dbReference>
<sequence length="350" mass="39718">MTKERGNSRKGRNIKGAAWKGNVWKKEIWKKEIWKYLFMILLCLTANVTSVYARPGAVQEPGTDDLLYLTRKLEQAEVPETPEETYWDRKGNQFELERYEVKEIPEHMADRHMEKQVVYPAVEGAEGFPQSIGVQEELSGGPADGELFIRDARITKEEWQDGFEAPVLFHAYGADEYQAGSIVIDGSDVLASAVSAQEEILGIMGLSAGEYRILSMEWAGEPFEDDEGQMCRQAMARGQKLVRDYEVTYEGTVSLMEPVSYELEMVYRPVRPSQIWVDEEQPDVYETDQGPGTARPSRESPLWYWVRSGFVITVGAGLVGIGVGILILSAGWLKKRRRERQERCLPEIHG</sequence>
<organism evidence="2 3">
    <name type="scientific">[Clostridium] citroniae WAL-17108</name>
    <dbReference type="NCBI Taxonomy" id="742733"/>
    <lineage>
        <taxon>Bacteria</taxon>
        <taxon>Bacillati</taxon>
        <taxon>Bacillota</taxon>
        <taxon>Clostridia</taxon>
        <taxon>Lachnospirales</taxon>
        <taxon>Lachnospiraceae</taxon>
        <taxon>Enterocloster</taxon>
    </lineage>
</organism>
<feature type="transmembrane region" description="Helical" evidence="1">
    <location>
        <begin position="33"/>
        <end position="53"/>
    </location>
</feature>
<evidence type="ECO:0000313" key="3">
    <source>
        <dbReference type="Proteomes" id="UP000003763"/>
    </source>
</evidence>
<keyword evidence="1" id="KW-0812">Transmembrane</keyword>